<feature type="region of interest" description="Disordered" evidence="5">
    <location>
        <begin position="590"/>
        <end position="631"/>
    </location>
</feature>
<dbReference type="PANTHER" id="PTHR45023:SF4">
    <property type="entry name" value="GLYCINE-RICH PROTEIN-RELATED"/>
    <property type="match status" value="1"/>
</dbReference>
<dbReference type="InterPro" id="IPR031825">
    <property type="entry name" value="RXLR"/>
</dbReference>
<dbReference type="EMBL" id="QXFU01001177">
    <property type="protein sequence ID" value="KAE9008600.1"/>
    <property type="molecule type" value="Genomic_DNA"/>
</dbReference>
<dbReference type="Pfam" id="PF16810">
    <property type="entry name" value="RXLR"/>
    <property type="match status" value="1"/>
</dbReference>
<evidence type="ECO:0008006" key="9">
    <source>
        <dbReference type="Google" id="ProtNLM"/>
    </source>
</evidence>
<organism evidence="7 8">
    <name type="scientific">Phytophthora rubi</name>
    <dbReference type="NCBI Taxonomy" id="129364"/>
    <lineage>
        <taxon>Eukaryota</taxon>
        <taxon>Sar</taxon>
        <taxon>Stramenopiles</taxon>
        <taxon>Oomycota</taxon>
        <taxon>Peronosporomycetes</taxon>
        <taxon>Peronosporales</taxon>
        <taxon>Peronosporaceae</taxon>
        <taxon>Phytophthora</taxon>
    </lineage>
</organism>
<dbReference type="Proteomes" id="UP000435112">
    <property type="component" value="Unassembled WGS sequence"/>
</dbReference>
<name>A0A6A3KN04_9STRA</name>
<sequence>MRLHRIVVLLAATVLVSTANGSIAKMTQPNLPAVARSFAAAQHDAPAKRMLRIDSPVVNDEERGFTDKIAGLAKSVEMKWDLRTLLKNGKSSDDALAYLKLDSGVDGLLSNPKLNNLAKYISKYNKKFPESKVTMVGTLTKQYGDDAVAGMLVAGLEMKSPDAKAMAQKLQGEQFRLWHDDGKSYGQVFELLKLKEAANPLKGDVFAAWRSYMDVYNKHAGELKTTELEVLRSVYSDRDLAALLVKVKFDPESGITVMNLERGLYNSWVEKKVAPGKLLKKVFGLKPGAELTRYDNAVLSEYKSPWASESSVAFTQLWINAVGSIESLTPELLASSCPGSEEYSKEGDELFWSWVHQGYSAQALHPSDALDAPTLRQQWEDMRPSVAEFHAILTKLWPNEHVASLDALLPRERQKLLTRAVVAFQERTGRSFNFVNVWNLLTHHKDWERVLKQLVLREGGEKSSATGGDSRVVEAAVLQKHPREDEEISRDYETKRTPSSRETGVEDGTSADKSPRAAFKATHSSKKQRVAGQTTKMVNADLGCEDQDHAAGGWTGAGREVPIVTPIHSSKTQPAIGEKAVERTRVMQTRSFDARRSVQINEDDSDNETSTADQHPSEAELSDGLATESYPNKVEETPQRVKDVHLALAWADVSCSCADMSPRLEESNDWFWFLVSSIYFDLVSEPTCRSDIEPVLKSNWLEIRNCIASFHELYEAELEKNADVSRAGRETVILRAQEAFWDQSGNWFKHRAAWEILERHTDWETVLKPLVLGSSAFKMSLGGSPPKRTGKVNWSSVIDPPDETTRGISAEPITVPAVDESPPPSFESIASTETKSSTLSAQWLEWSTHRSDLQVMTQSEVGLSSEAVEYLRLRRKKILQKTREGK</sequence>
<keyword evidence="3" id="KW-0964">Secreted</keyword>
<feature type="region of interest" description="Disordered" evidence="5">
    <location>
        <begin position="788"/>
        <end position="808"/>
    </location>
</feature>
<feature type="signal peptide" evidence="6">
    <location>
        <begin position="1"/>
        <end position="18"/>
    </location>
</feature>
<evidence type="ECO:0000313" key="8">
    <source>
        <dbReference type="Proteomes" id="UP000435112"/>
    </source>
</evidence>
<dbReference type="PANTHER" id="PTHR45023">
    <property type="match status" value="1"/>
</dbReference>
<evidence type="ECO:0000256" key="6">
    <source>
        <dbReference type="SAM" id="SignalP"/>
    </source>
</evidence>
<evidence type="ECO:0000256" key="5">
    <source>
        <dbReference type="SAM" id="MobiDB-lite"/>
    </source>
</evidence>
<comment type="subcellular location">
    <subcellularLocation>
        <location evidence="1">Secreted</location>
    </subcellularLocation>
</comment>
<evidence type="ECO:0000256" key="4">
    <source>
        <dbReference type="ARBA" id="ARBA00022729"/>
    </source>
</evidence>
<dbReference type="AlphaFoldDB" id="A0A6A3KN04"/>
<evidence type="ECO:0000313" key="7">
    <source>
        <dbReference type="EMBL" id="KAE9008600.1"/>
    </source>
</evidence>
<evidence type="ECO:0000256" key="3">
    <source>
        <dbReference type="ARBA" id="ARBA00022525"/>
    </source>
</evidence>
<proteinExistence type="inferred from homology"/>
<evidence type="ECO:0000256" key="2">
    <source>
        <dbReference type="ARBA" id="ARBA00010400"/>
    </source>
</evidence>
<reference evidence="7 8" key="1">
    <citation type="submission" date="2018-09" db="EMBL/GenBank/DDBJ databases">
        <title>Genomic investigation of the strawberry pathogen Phytophthora fragariae indicates pathogenicity is determined by transcriptional variation in three key races.</title>
        <authorList>
            <person name="Adams T.M."/>
            <person name="Armitage A.D."/>
            <person name="Sobczyk M.K."/>
            <person name="Bates H.J."/>
            <person name="Dunwell J.M."/>
            <person name="Nellist C.F."/>
            <person name="Harrison R.J."/>
        </authorList>
    </citation>
    <scope>NUCLEOTIDE SEQUENCE [LARGE SCALE GENOMIC DNA]</scope>
    <source>
        <strain evidence="7 8">SCRP324</strain>
    </source>
</reference>
<feature type="chain" id="PRO_5025330187" description="RxLR effector protein" evidence="6">
    <location>
        <begin position="19"/>
        <end position="886"/>
    </location>
</feature>
<protein>
    <recommendedName>
        <fullName evidence="9">RxLR effector protein</fullName>
    </recommendedName>
</protein>
<keyword evidence="4 6" id="KW-0732">Signal</keyword>
<dbReference type="OrthoDB" id="129392at2759"/>
<gene>
    <name evidence="7" type="ORF">PR002_g15847</name>
</gene>
<accession>A0A6A3KN04</accession>
<evidence type="ECO:0000256" key="1">
    <source>
        <dbReference type="ARBA" id="ARBA00004613"/>
    </source>
</evidence>
<feature type="region of interest" description="Disordered" evidence="5">
    <location>
        <begin position="478"/>
        <end position="531"/>
    </location>
</feature>
<comment type="caution">
    <text evidence="7">The sequence shown here is derived from an EMBL/GenBank/DDBJ whole genome shotgun (WGS) entry which is preliminary data.</text>
</comment>
<feature type="compositionally biased region" description="Basic and acidic residues" evidence="5">
    <location>
        <begin position="481"/>
        <end position="496"/>
    </location>
</feature>
<comment type="similarity">
    <text evidence="2">Belongs to the RxLR effector family.</text>
</comment>